<evidence type="ECO:0000256" key="14">
    <source>
        <dbReference type="ARBA" id="ARBA00044969"/>
    </source>
</evidence>
<dbReference type="SUPFAM" id="SSF52540">
    <property type="entry name" value="P-loop containing nucleoside triphosphate hydrolases"/>
    <property type="match status" value="1"/>
</dbReference>
<accession>A0A7R9G9X3</accession>
<evidence type="ECO:0000256" key="4">
    <source>
        <dbReference type="ARBA" id="ARBA00022792"/>
    </source>
</evidence>
<reference evidence="20" key="1">
    <citation type="submission" date="2020-11" db="EMBL/GenBank/DDBJ databases">
        <authorList>
            <person name="Tran Van P."/>
        </authorList>
    </citation>
    <scope>NUCLEOTIDE SEQUENCE</scope>
</reference>
<evidence type="ECO:0000313" key="21">
    <source>
        <dbReference type="Proteomes" id="UP000678499"/>
    </source>
</evidence>
<keyword evidence="12" id="KW-0413">Isomerase</keyword>
<dbReference type="InterPro" id="IPR007694">
    <property type="entry name" value="DNA_helicase_DnaB-like_C"/>
</dbReference>
<dbReference type="GO" id="GO:0005524">
    <property type="term" value="F:ATP binding"/>
    <property type="evidence" value="ECO:0007669"/>
    <property type="project" value="UniProtKB-KW"/>
</dbReference>
<feature type="coiled-coil region" evidence="17">
    <location>
        <begin position="98"/>
        <end position="132"/>
    </location>
</feature>
<evidence type="ECO:0000256" key="5">
    <source>
        <dbReference type="ARBA" id="ARBA00022801"/>
    </source>
</evidence>
<sequence length="824" mass="92047">MSSEKGMTPNVDLRIMKFADVLKDCIRVIFTRGPDDEKLQKFQNWIDRMLAEETEELRNKFGGVLENYRLEGRKRQTEQEVYDYKPLGIVAVEALNTMDVLNSRKGKASSELRSLKAQNTQLRRERTNLLSRLKPNPKSGVHLDTSMSKYLEELLEEKGMRALNLLLSAVSRQISSKCRIACFAISSCRQSPHFDHSVLCCVKLHCGSPTLLSTASSAEKKPRTRMEVETKESVNASELRSSLISQNVGFSEGYACYQLPCPVCSPPKPQRDALMNKTTGKWLCLTCRSTGNWRDFQHLSRLPKQEIRQRKIKALATCTMTDQQLVKELAGKPSLSEIDSTKLKLIKKTFKLNQLSVETLNRLGCVSEGSSKLLFPVRDMRGALVAIQTFVPDATCGLKMEKVVPSGSMIPVGACESAHFGGTAVITSNMLDALVISDQTDVPAIALPCGMHRLPQETLFWLENWEKLVMWFGTDQQSWLAVRALAKKLGESRCFYVNPAQWSWGPHKALSNKGNIARIVDEARPVSHKDIATFPYLREHVKSELALVDQVRGVKWKRFKGLNSILRGHRRGELTIITGQTGTGKTTFMSEYSLDLCMSGVSTLWGSFEIQPVRLAKVMLMQYAGLDLEAHLAEFDKWADKFEKLPLYFTILHGETGLSKVLDAMTHAVYINDIHHVVLDNLQFMIGLGGGSGFDRFAKQDQAIASFRKFATVNNCHVSLVIHPRKEGFADDDQLTVASIFGGAKASQEADNVLILQDRSLKAGMVRKKYLQVAKNRFSGDTGILPLEFNKASRSFAGQTQSASTSAPNKLIVQKKKVSSPVEE</sequence>
<keyword evidence="3" id="KW-0547">Nucleotide-binding</keyword>
<dbReference type="EMBL" id="OA882160">
    <property type="protein sequence ID" value="CAD7273366.1"/>
    <property type="molecule type" value="Genomic_DNA"/>
</dbReference>
<comment type="subcellular location">
    <subcellularLocation>
        <location evidence="2">Mitochondrion inner membrane</location>
        <topology evidence="2">Peripheral membrane protein</topology>
    </subcellularLocation>
    <subcellularLocation>
        <location evidence="1">Mitochondrion matrix</location>
        <location evidence="1">Mitochondrion nucleoid</location>
    </subcellularLocation>
</comment>
<feature type="compositionally biased region" description="Polar residues" evidence="18">
    <location>
        <begin position="799"/>
        <end position="808"/>
    </location>
</feature>
<dbReference type="Proteomes" id="UP000678499">
    <property type="component" value="Unassembled WGS sequence"/>
</dbReference>
<keyword evidence="7" id="KW-0067">ATP-binding</keyword>
<keyword evidence="4" id="KW-0999">Mitochondrion inner membrane</keyword>
<dbReference type="GO" id="GO:0043139">
    <property type="term" value="F:5'-3' DNA helicase activity"/>
    <property type="evidence" value="ECO:0007669"/>
    <property type="project" value="UniProtKB-EC"/>
</dbReference>
<dbReference type="OrthoDB" id="275278at2759"/>
<evidence type="ECO:0000256" key="10">
    <source>
        <dbReference type="ARBA" id="ARBA00023128"/>
    </source>
</evidence>
<evidence type="ECO:0000256" key="16">
    <source>
        <dbReference type="ARBA" id="ARBA00075597"/>
    </source>
</evidence>
<keyword evidence="6" id="KW-0347">Helicase</keyword>
<feature type="domain" description="SF4 helicase" evidence="19">
    <location>
        <begin position="548"/>
        <end position="803"/>
    </location>
</feature>
<evidence type="ECO:0000256" key="13">
    <source>
        <dbReference type="ARBA" id="ARBA00023271"/>
    </source>
</evidence>
<evidence type="ECO:0000256" key="7">
    <source>
        <dbReference type="ARBA" id="ARBA00022840"/>
    </source>
</evidence>
<dbReference type="InterPro" id="IPR027032">
    <property type="entry name" value="Twinkle-like"/>
</dbReference>
<dbReference type="GO" id="GO:0042645">
    <property type="term" value="C:mitochondrial nucleoid"/>
    <property type="evidence" value="ECO:0007669"/>
    <property type="project" value="UniProtKB-SubCell"/>
</dbReference>
<dbReference type="GO" id="GO:0006264">
    <property type="term" value="P:mitochondrial DNA replication"/>
    <property type="evidence" value="ECO:0007669"/>
    <property type="project" value="TreeGrafter"/>
</dbReference>
<evidence type="ECO:0000256" key="12">
    <source>
        <dbReference type="ARBA" id="ARBA00023235"/>
    </source>
</evidence>
<keyword evidence="21" id="KW-1185">Reference proteome</keyword>
<keyword evidence="5" id="KW-0378">Hydrolase</keyword>
<evidence type="ECO:0000256" key="15">
    <source>
        <dbReference type="ARBA" id="ARBA00048954"/>
    </source>
</evidence>
<dbReference type="GO" id="GO:0003697">
    <property type="term" value="F:single-stranded DNA binding"/>
    <property type="evidence" value="ECO:0007669"/>
    <property type="project" value="InterPro"/>
</dbReference>
<protein>
    <recommendedName>
        <fullName evidence="14">DNA 5'-3' helicase</fullName>
        <ecNumber evidence="14">5.6.2.3</ecNumber>
    </recommendedName>
    <alternativeName>
        <fullName evidence="16">Twinkle protein, mitochondrial</fullName>
    </alternativeName>
</protein>
<evidence type="ECO:0000256" key="1">
    <source>
        <dbReference type="ARBA" id="ARBA00004436"/>
    </source>
</evidence>
<feature type="region of interest" description="Disordered" evidence="18">
    <location>
        <begin position="799"/>
        <end position="824"/>
    </location>
</feature>
<gene>
    <name evidence="20" type="ORF">NMOB1V02_LOCUS1257</name>
</gene>
<evidence type="ECO:0000256" key="17">
    <source>
        <dbReference type="SAM" id="Coils"/>
    </source>
</evidence>
<evidence type="ECO:0000256" key="3">
    <source>
        <dbReference type="ARBA" id="ARBA00022741"/>
    </source>
</evidence>
<name>A0A7R9G9X3_9CRUS</name>
<dbReference type="GO" id="GO:0005743">
    <property type="term" value="C:mitochondrial inner membrane"/>
    <property type="evidence" value="ECO:0007669"/>
    <property type="project" value="UniProtKB-SubCell"/>
</dbReference>
<keyword evidence="11" id="KW-0472">Membrane</keyword>
<proteinExistence type="predicted"/>
<evidence type="ECO:0000313" key="20">
    <source>
        <dbReference type="EMBL" id="CAD7273366.1"/>
    </source>
</evidence>
<dbReference type="PANTHER" id="PTHR12873:SF0">
    <property type="entry name" value="TWINKLE MTDNA HELICASE"/>
    <property type="match status" value="1"/>
</dbReference>
<evidence type="ECO:0000256" key="2">
    <source>
        <dbReference type="ARBA" id="ARBA00004637"/>
    </source>
</evidence>
<keyword evidence="17" id="KW-0175">Coiled coil</keyword>
<evidence type="ECO:0000259" key="19">
    <source>
        <dbReference type="PROSITE" id="PS51199"/>
    </source>
</evidence>
<evidence type="ECO:0000256" key="8">
    <source>
        <dbReference type="ARBA" id="ARBA00022946"/>
    </source>
</evidence>
<dbReference type="FunFam" id="3.40.50.300:FF:000845">
    <property type="entry name" value="Mitochondrial helicase twinkle"/>
    <property type="match status" value="1"/>
</dbReference>
<dbReference type="GO" id="GO:0008289">
    <property type="term" value="F:lipid binding"/>
    <property type="evidence" value="ECO:0007669"/>
    <property type="project" value="UniProtKB-KW"/>
</dbReference>
<keyword evidence="13" id="KW-1135">Mitochondrion nucleoid</keyword>
<dbReference type="PROSITE" id="PS51199">
    <property type="entry name" value="SF4_HELICASE"/>
    <property type="match status" value="1"/>
</dbReference>
<keyword evidence="10" id="KW-0496">Mitochondrion</keyword>
<dbReference type="AlphaFoldDB" id="A0A7R9G9X3"/>
<dbReference type="Gene3D" id="3.40.50.300">
    <property type="entry name" value="P-loop containing nucleotide triphosphate hydrolases"/>
    <property type="match status" value="1"/>
</dbReference>
<dbReference type="EMBL" id="CAJPEX010000123">
    <property type="protein sequence ID" value="CAG0913518.1"/>
    <property type="molecule type" value="Genomic_DNA"/>
</dbReference>
<dbReference type="InterPro" id="IPR027417">
    <property type="entry name" value="P-loop_NTPase"/>
</dbReference>
<dbReference type="EC" id="5.6.2.3" evidence="14"/>
<dbReference type="Pfam" id="PF13481">
    <property type="entry name" value="AAA_25"/>
    <property type="match status" value="1"/>
</dbReference>
<dbReference type="PANTHER" id="PTHR12873">
    <property type="entry name" value="T7-LIKE MITOCHONDRIAL DNA HELICASE"/>
    <property type="match status" value="1"/>
</dbReference>
<evidence type="ECO:0000256" key="11">
    <source>
        <dbReference type="ARBA" id="ARBA00023136"/>
    </source>
</evidence>
<keyword evidence="8" id="KW-0809">Transit peptide</keyword>
<evidence type="ECO:0000256" key="18">
    <source>
        <dbReference type="SAM" id="MobiDB-lite"/>
    </source>
</evidence>
<evidence type="ECO:0000256" key="9">
    <source>
        <dbReference type="ARBA" id="ARBA00023121"/>
    </source>
</evidence>
<dbReference type="GO" id="GO:0016787">
    <property type="term" value="F:hydrolase activity"/>
    <property type="evidence" value="ECO:0007669"/>
    <property type="project" value="UniProtKB-KW"/>
</dbReference>
<comment type="catalytic activity">
    <reaction evidence="15">
        <text>ATP + H2O = ADP + phosphate + H(+)</text>
        <dbReference type="Rhea" id="RHEA:13065"/>
        <dbReference type="ChEBI" id="CHEBI:15377"/>
        <dbReference type="ChEBI" id="CHEBI:15378"/>
        <dbReference type="ChEBI" id="CHEBI:30616"/>
        <dbReference type="ChEBI" id="CHEBI:43474"/>
        <dbReference type="ChEBI" id="CHEBI:456216"/>
        <dbReference type="EC" id="5.6.2.3"/>
    </reaction>
</comment>
<keyword evidence="9" id="KW-0446">Lipid-binding</keyword>
<dbReference type="CDD" id="cd01122">
    <property type="entry name" value="Twinkle_C"/>
    <property type="match status" value="1"/>
</dbReference>
<evidence type="ECO:0000256" key="6">
    <source>
        <dbReference type="ARBA" id="ARBA00022806"/>
    </source>
</evidence>
<organism evidence="20">
    <name type="scientific">Notodromas monacha</name>
    <dbReference type="NCBI Taxonomy" id="399045"/>
    <lineage>
        <taxon>Eukaryota</taxon>
        <taxon>Metazoa</taxon>
        <taxon>Ecdysozoa</taxon>
        <taxon>Arthropoda</taxon>
        <taxon>Crustacea</taxon>
        <taxon>Oligostraca</taxon>
        <taxon>Ostracoda</taxon>
        <taxon>Podocopa</taxon>
        <taxon>Podocopida</taxon>
        <taxon>Cypridocopina</taxon>
        <taxon>Cypridoidea</taxon>
        <taxon>Cyprididae</taxon>
        <taxon>Notodromas</taxon>
    </lineage>
</organism>